<keyword evidence="2" id="KW-1185">Reference proteome</keyword>
<protein>
    <recommendedName>
        <fullName evidence="3">DNA-directed DNA polymerase</fullName>
    </recommendedName>
</protein>
<evidence type="ECO:0000313" key="2">
    <source>
        <dbReference type="Proteomes" id="UP001189429"/>
    </source>
</evidence>
<evidence type="ECO:0008006" key="3">
    <source>
        <dbReference type="Google" id="ProtNLM"/>
    </source>
</evidence>
<dbReference type="EMBL" id="CAUYUJ010000804">
    <property type="protein sequence ID" value="CAK0792658.1"/>
    <property type="molecule type" value="Genomic_DNA"/>
</dbReference>
<dbReference type="Proteomes" id="UP001189429">
    <property type="component" value="Unassembled WGS sequence"/>
</dbReference>
<accession>A0ABN9PI48</accession>
<name>A0ABN9PI48_9DINO</name>
<reference evidence="1" key="1">
    <citation type="submission" date="2023-10" db="EMBL/GenBank/DDBJ databases">
        <authorList>
            <person name="Chen Y."/>
            <person name="Shah S."/>
            <person name="Dougan E. K."/>
            <person name="Thang M."/>
            <person name="Chan C."/>
        </authorList>
    </citation>
    <scope>NUCLEOTIDE SEQUENCE [LARGE SCALE GENOMIC DNA]</scope>
</reference>
<proteinExistence type="predicted"/>
<evidence type="ECO:0000313" key="1">
    <source>
        <dbReference type="EMBL" id="CAK0792658.1"/>
    </source>
</evidence>
<organism evidence="1 2">
    <name type="scientific">Prorocentrum cordatum</name>
    <dbReference type="NCBI Taxonomy" id="2364126"/>
    <lineage>
        <taxon>Eukaryota</taxon>
        <taxon>Sar</taxon>
        <taxon>Alveolata</taxon>
        <taxon>Dinophyceae</taxon>
        <taxon>Prorocentrales</taxon>
        <taxon>Prorocentraceae</taxon>
        <taxon>Prorocentrum</taxon>
    </lineage>
</organism>
<gene>
    <name evidence="1" type="ORF">PCOR1329_LOCUS3166</name>
</gene>
<comment type="caution">
    <text evidence="1">The sequence shown here is derived from an EMBL/GenBank/DDBJ whole genome shotgun (WGS) entry which is preliminary data.</text>
</comment>
<feature type="non-terminal residue" evidence="1">
    <location>
        <position position="441"/>
    </location>
</feature>
<sequence>MKWVQRALDKAQLSFGSSKEDIVPHISDRTITLSPCFSGVGAPETAAGVIEKGIAQFLVALGSDAKTLKFNGIYGVEVNRKATQELKASPCDMCNIFGEISQFCPEAVRKAFGMDNGAQVSNAKLRKLPREHEPVLRCWCVRCGKHCEMATTAIHNAGSHCTMHSSYGQHMLEQGKAMTYFYLRCCSRRRLQEPIVVHENVKQFGSRLLNEELGELYHVIHEVHNVQDMGWAGRRSWLHPLIAEMGYVGSYSTFSIRSFLQMSVDFNWLFLRKAEFTWSGYLIADPSDIARALARSHGRPSSKERRALESEVAEIEARGENPRDYIGADYDSFVKCEDTPGTPRASLGLWERGNLKYAEAQWPGSAVDLDQNPRKRVMRTIGGVRNTIISNVGFQCITRGPTDADLTHAGIDGWITAPEFFTAMGFPVCKEDQDATGGAVC</sequence>